<sequence length="344" mass="34521">MSGAWADYGRERSGAYSAPGAPTTVRPVVPEPPARAHPDWAPAQAWSAPPSTHWSPAVAPAPHPTRMFERPAGHWPDPLPYRGAPLPTLPPPPIAPPIAPPNGRPGRSGGRSPAVVWLSALVLAALAVTATVILLSTRDSTGTAAPGGPVTAGIPATTGTAPSTAGTAPSTAAPSTSSSGPRQFPPMTGTSNPDGGGTGGGSGGGSVSDPPDPVTSPQTDPETTPSSEGDPYVPPIGPDGGSGSGDPEELATAAAESWVAALNDGDADAAADLTCASLRSAVDEEFVDALEPGSLTIEDITVDPDSTATEGSGELRIGYQRVGDDPQEDTLDLVIEQRAWVICD</sequence>
<feature type="compositionally biased region" description="Gly residues" evidence="1">
    <location>
        <begin position="194"/>
        <end position="206"/>
    </location>
</feature>
<dbReference type="RefSeq" id="WP_154770760.1">
    <property type="nucleotide sequence ID" value="NZ_WLYK01000011.1"/>
</dbReference>
<name>A0A7K1FRL4_9ACTN</name>
<feature type="transmembrane region" description="Helical" evidence="2">
    <location>
        <begin position="114"/>
        <end position="135"/>
    </location>
</feature>
<comment type="caution">
    <text evidence="3">The sequence shown here is derived from an EMBL/GenBank/DDBJ whole genome shotgun (WGS) entry which is preliminary data.</text>
</comment>
<feature type="compositionally biased region" description="Low complexity" evidence="1">
    <location>
        <begin position="39"/>
        <end position="51"/>
    </location>
</feature>
<dbReference type="Proteomes" id="UP000460221">
    <property type="component" value="Unassembled WGS sequence"/>
</dbReference>
<keyword evidence="2" id="KW-1133">Transmembrane helix</keyword>
<dbReference type="EMBL" id="WLYK01000011">
    <property type="protein sequence ID" value="MTD16787.1"/>
    <property type="molecule type" value="Genomic_DNA"/>
</dbReference>
<accession>A0A7K1FRL4</accession>
<feature type="region of interest" description="Disordered" evidence="1">
    <location>
        <begin position="1"/>
        <end position="111"/>
    </location>
</feature>
<keyword evidence="2" id="KW-0472">Membrane</keyword>
<keyword evidence="4" id="KW-1185">Reference proteome</keyword>
<organism evidence="3 4">
    <name type="scientific">Nakamurella alba</name>
    <dbReference type="NCBI Taxonomy" id="2665158"/>
    <lineage>
        <taxon>Bacteria</taxon>
        <taxon>Bacillati</taxon>
        <taxon>Actinomycetota</taxon>
        <taxon>Actinomycetes</taxon>
        <taxon>Nakamurellales</taxon>
        <taxon>Nakamurellaceae</taxon>
        <taxon>Nakamurella</taxon>
    </lineage>
</organism>
<reference evidence="3 4" key="1">
    <citation type="submission" date="2019-11" db="EMBL/GenBank/DDBJ databases">
        <authorList>
            <person name="Jiang L.-Q."/>
        </authorList>
    </citation>
    <scope>NUCLEOTIDE SEQUENCE [LARGE SCALE GENOMIC DNA]</scope>
    <source>
        <strain evidence="3 4">YIM 132087</strain>
    </source>
</reference>
<evidence type="ECO:0000313" key="4">
    <source>
        <dbReference type="Proteomes" id="UP000460221"/>
    </source>
</evidence>
<proteinExistence type="predicted"/>
<dbReference type="AlphaFoldDB" id="A0A7K1FRL4"/>
<gene>
    <name evidence="3" type="ORF">GIS00_22910</name>
</gene>
<evidence type="ECO:0000313" key="3">
    <source>
        <dbReference type="EMBL" id="MTD16787.1"/>
    </source>
</evidence>
<evidence type="ECO:0000256" key="2">
    <source>
        <dbReference type="SAM" id="Phobius"/>
    </source>
</evidence>
<feature type="compositionally biased region" description="Low complexity" evidence="1">
    <location>
        <begin position="139"/>
        <end position="181"/>
    </location>
</feature>
<keyword evidence="2" id="KW-0812">Transmembrane</keyword>
<evidence type="ECO:0000256" key="1">
    <source>
        <dbReference type="SAM" id="MobiDB-lite"/>
    </source>
</evidence>
<feature type="region of interest" description="Disordered" evidence="1">
    <location>
        <begin position="139"/>
        <end position="253"/>
    </location>
</feature>
<protein>
    <submittedName>
        <fullName evidence="3">Uncharacterized protein</fullName>
    </submittedName>
</protein>
<feature type="compositionally biased region" description="Pro residues" evidence="1">
    <location>
        <begin position="87"/>
        <end position="103"/>
    </location>
</feature>